<dbReference type="PANTHER" id="PTHR30307">
    <property type="entry name" value="S-ADENOSYLMETHIONINE:TRNA RIBOSYLTRANSFERASE-ISOMERASE"/>
    <property type="match status" value="1"/>
</dbReference>
<protein>
    <recommendedName>
        <fullName evidence="11 13">S-adenosylmethionine:tRNA ribosyltransferase-isomerase</fullName>
        <ecNumber evidence="10 13">2.4.99.17</ecNumber>
    </recommendedName>
    <alternativeName>
        <fullName evidence="12 13">Queuosine biosynthesis protein QueA</fullName>
    </alternativeName>
</protein>
<dbReference type="InterPro" id="IPR036100">
    <property type="entry name" value="QueA_sf"/>
</dbReference>
<gene>
    <name evidence="13 14" type="primary">queA</name>
    <name evidence="14" type="ORF">ENG67_05745</name>
</gene>
<evidence type="ECO:0000256" key="9">
    <source>
        <dbReference type="ARBA" id="ARBA00061210"/>
    </source>
</evidence>
<evidence type="ECO:0000256" key="6">
    <source>
        <dbReference type="ARBA" id="ARBA00022691"/>
    </source>
</evidence>
<evidence type="ECO:0000256" key="13">
    <source>
        <dbReference type="HAMAP-Rule" id="MF_00113"/>
    </source>
</evidence>
<comment type="pathway">
    <text evidence="2 13">tRNA modification; tRNA-queuosine biosynthesis.</text>
</comment>
<evidence type="ECO:0000256" key="11">
    <source>
        <dbReference type="ARBA" id="ARBA00069325"/>
    </source>
</evidence>
<keyword evidence="6 13" id="KW-0949">S-adenosyl-L-methionine</keyword>
<comment type="similarity">
    <text evidence="9 13">Belongs to the QueA family.</text>
</comment>
<evidence type="ECO:0000256" key="8">
    <source>
        <dbReference type="ARBA" id="ARBA00052751"/>
    </source>
</evidence>
<keyword evidence="14" id="KW-0328">Glycosyltransferase</keyword>
<dbReference type="InterPro" id="IPR042118">
    <property type="entry name" value="QueA_dom1"/>
</dbReference>
<dbReference type="Gene3D" id="2.40.10.240">
    <property type="entry name" value="QueA-like"/>
    <property type="match status" value="1"/>
</dbReference>
<dbReference type="GO" id="GO:0005737">
    <property type="term" value="C:cytoplasm"/>
    <property type="evidence" value="ECO:0007669"/>
    <property type="project" value="UniProtKB-SubCell"/>
</dbReference>
<comment type="catalytic activity">
    <reaction evidence="8 13">
        <text>7-aminomethyl-7-carbaguanosine(34) in tRNA + S-adenosyl-L-methionine = epoxyqueuosine(34) in tRNA + adenine + L-methionine + 2 H(+)</text>
        <dbReference type="Rhea" id="RHEA:32155"/>
        <dbReference type="Rhea" id="RHEA-COMP:10342"/>
        <dbReference type="Rhea" id="RHEA-COMP:18582"/>
        <dbReference type="ChEBI" id="CHEBI:15378"/>
        <dbReference type="ChEBI" id="CHEBI:16708"/>
        <dbReference type="ChEBI" id="CHEBI:57844"/>
        <dbReference type="ChEBI" id="CHEBI:59789"/>
        <dbReference type="ChEBI" id="CHEBI:82833"/>
        <dbReference type="ChEBI" id="CHEBI:194443"/>
        <dbReference type="EC" id="2.4.99.17"/>
    </reaction>
</comment>
<evidence type="ECO:0000256" key="1">
    <source>
        <dbReference type="ARBA" id="ARBA00004496"/>
    </source>
</evidence>
<comment type="subcellular location">
    <subcellularLocation>
        <location evidence="1 13">Cytoplasm</location>
    </subcellularLocation>
</comment>
<dbReference type="UniPathway" id="UPA00392"/>
<dbReference type="GO" id="GO:0008616">
    <property type="term" value="P:tRNA queuosine(34) biosynthetic process"/>
    <property type="evidence" value="ECO:0007669"/>
    <property type="project" value="UniProtKB-UniRule"/>
</dbReference>
<comment type="caution">
    <text evidence="14">The sequence shown here is derived from an EMBL/GenBank/DDBJ whole genome shotgun (WGS) entry which is preliminary data.</text>
</comment>
<dbReference type="NCBIfam" id="TIGR00113">
    <property type="entry name" value="queA"/>
    <property type="match status" value="1"/>
</dbReference>
<evidence type="ECO:0000256" key="3">
    <source>
        <dbReference type="ARBA" id="ARBA00011245"/>
    </source>
</evidence>
<dbReference type="EMBL" id="DRBW01000211">
    <property type="protein sequence ID" value="HDM90686.1"/>
    <property type="molecule type" value="Genomic_DNA"/>
</dbReference>
<comment type="function">
    <text evidence="13">Transfers and isomerizes the ribose moiety from AdoMet to the 7-aminomethyl group of 7-deazaguanine (preQ1-tRNA) to give epoxyqueuosine (oQ-tRNA).</text>
</comment>
<name>A0A7C0X9A2_UNCW3</name>
<evidence type="ECO:0000313" key="14">
    <source>
        <dbReference type="EMBL" id="HDM90686.1"/>
    </source>
</evidence>
<dbReference type="SUPFAM" id="SSF111337">
    <property type="entry name" value="QueA-like"/>
    <property type="match status" value="1"/>
</dbReference>
<dbReference type="HAMAP" id="MF_00113">
    <property type="entry name" value="QueA"/>
    <property type="match status" value="1"/>
</dbReference>
<sequence>MGEEIYRLSYYDFELPEELIAQYPSPKREESRLLVLRREPFAIEHRIFREIVDYLKPGDVLVLNKTRVIKARLRGRRVPTGGKVEILVTEIKGGEIVAMVRPGRKARPGETIEVRGELLEVLDYLEGGKRVLKLKSEMKPLDFLEKYGEPPLPPYVRRPPEEIDSVRYQTVFAEVPGSVAAPTAGLHFSRELLEEIKNRGVAVTYVLLHVGPGTFRPVRVEDIRQHEMEGEYFEIEEETRSLIKEAKAAGRRVISCGTTVTRALETWKLGEGPAGGYSELFIYPPYEFRVIDGMITNFHLPKSTPLLLVSALAGRDKIMKAYREAIERKYRFFSYGDAMLIL</sequence>
<dbReference type="Pfam" id="PF02547">
    <property type="entry name" value="Queuosine_synth"/>
    <property type="match status" value="1"/>
</dbReference>
<evidence type="ECO:0000256" key="5">
    <source>
        <dbReference type="ARBA" id="ARBA00022679"/>
    </source>
</evidence>
<dbReference type="Proteomes" id="UP000885931">
    <property type="component" value="Unassembled WGS sequence"/>
</dbReference>
<organism evidence="14">
    <name type="scientific">candidate division WOR-3 bacterium</name>
    <dbReference type="NCBI Taxonomy" id="2052148"/>
    <lineage>
        <taxon>Bacteria</taxon>
        <taxon>Bacteria division WOR-3</taxon>
    </lineage>
</organism>
<evidence type="ECO:0000256" key="4">
    <source>
        <dbReference type="ARBA" id="ARBA00022490"/>
    </source>
</evidence>
<dbReference type="PANTHER" id="PTHR30307:SF0">
    <property type="entry name" value="S-ADENOSYLMETHIONINE:TRNA RIBOSYLTRANSFERASE-ISOMERASE"/>
    <property type="match status" value="1"/>
</dbReference>
<dbReference type="GO" id="GO:0051075">
    <property type="term" value="F:S-adenosylmethionine:tRNA ribosyltransferase-isomerase activity"/>
    <property type="evidence" value="ECO:0007669"/>
    <property type="project" value="UniProtKB-EC"/>
</dbReference>
<dbReference type="NCBIfam" id="NF001140">
    <property type="entry name" value="PRK00147.1"/>
    <property type="match status" value="1"/>
</dbReference>
<dbReference type="AlphaFoldDB" id="A0A7C0X9A2"/>
<dbReference type="FunFam" id="3.40.1780.10:FF:000001">
    <property type="entry name" value="S-adenosylmethionine:tRNA ribosyltransferase-isomerase"/>
    <property type="match status" value="1"/>
</dbReference>
<dbReference type="EC" id="2.4.99.17" evidence="10 13"/>
<dbReference type="InterPro" id="IPR003699">
    <property type="entry name" value="QueA"/>
</dbReference>
<evidence type="ECO:0000256" key="2">
    <source>
        <dbReference type="ARBA" id="ARBA00004691"/>
    </source>
</evidence>
<keyword evidence="4 13" id="KW-0963">Cytoplasm</keyword>
<dbReference type="Gene3D" id="3.40.1780.10">
    <property type="entry name" value="QueA-like"/>
    <property type="match status" value="1"/>
</dbReference>
<keyword evidence="7 13" id="KW-0671">Queuosine biosynthesis</keyword>
<keyword evidence="5 13" id="KW-0808">Transferase</keyword>
<proteinExistence type="inferred from homology"/>
<evidence type="ECO:0000256" key="10">
    <source>
        <dbReference type="ARBA" id="ARBA00066503"/>
    </source>
</evidence>
<reference evidence="14" key="1">
    <citation type="journal article" date="2020" name="mSystems">
        <title>Genome- and Community-Level Interaction Insights into Carbon Utilization and Element Cycling Functions of Hydrothermarchaeota in Hydrothermal Sediment.</title>
        <authorList>
            <person name="Zhou Z."/>
            <person name="Liu Y."/>
            <person name="Xu W."/>
            <person name="Pan J."/>
            <person name="Luo Z.H."/>
            <person name="Li M."/>
        </authorList>
    </citation>
    <scope>NUCLEOTIDE SEQUENCE [LARGE SCALE GENOMIC DNA]</scope>
    <source>
        <strain evidence="14">HyVt-237</strain>
    </source>
</reference>
<dbReference type="InterPro" id="IPR042119">
    <property type="entry name" value="QueA_dom2"/>
</dbReference>
<comment type="subunit">
    <text evidence="3 13">Monomer.</text>
</comment>
<evidence type="ECO:0000256" key="12">
    <source>
        <dbReference type="ARBA" id="ARBA00076160"/>
    </source>
</evidence>
<evidence type="ECO:0000256" key="7">
    <source>
        <dbReference type="ARBA" id="ARBA00022785"/>
    </source>
</evidence>
<accession>A0A7C0X9A2</accession>